<dbReference type="Pfam" id="PF14027">
    <property type="entry name" value="Questin_oxidase"/>
    <property type="match status" value="1"/>
</dbReference>
<sequence>MGLFQSKFEPVVDSRRKRILPLFRANHSQHRPLDEEGHMNCLPLMLYGCIFSNCEQKEIISLFENTAPFLEKQTHKNLDTYELDTSVYKAHVGFPEFIEGFVLFYEDRLVYDGGYNVYDLTRKTLEADPEYIFGLCYEGCAPLAYLGIGLELDIQETVIDAFAAAACFSPPISDSAPPKEPPTFCKIVQEGGLSVVEFLQFLEKNSFQSDNPPKPFTITSLKLQQAFRTMAERDFLRYYTAYLAATAIHLLDERHEESVANLLSPLCSLFLISFKQIPSFFSTSIVNSTWKPMAALPSKSKTT</sequence>
<proteinExistence type="predicted"/>
<dbReference type="InterPro" id="IPR025337">
    <property type="entry name" value="Questin_oxidase-like"/>
</dbReference>
<dbReference type="EMBL" id="KE546988">
    <property type="protein sequence ID" value="EPY53601.1"/>
    <property type="molecule type" value="Genomic_DNA"/>
</dbReference>
<keyword evidence="3" id="KW-1185">Reference proteome</keyword>
<dbReference type="HOGENOM" id="CLU_927993_0_0_1"/>
<accession>S9XIZ3</accession>
<gene>
    <name evidence="2" type="ORF">SPOG_03165</name>
</gene>
<dbReference type="AlphaFoldDB" id="S9XIZ3"/>
<protein>
    <submittedName>
        <fullName evidence="2">Fungal protein</fullName>
    </submittedName>
</protein>
<dbReference type="GO" id="GO:0016491">
    <property type="term" value="F:oxidoreductase activity"/>
    <property type="evidence" value="ECO:0007669"/>
    <property type="project" value="UniProtKB-KW"/>
</dbReference>
<dbReference type="RefSeq" id="XP_013021277.1">
    <property type="nucleotide sequence ID" value="XM_013165823.1"/>
</dbReference>
<dbReference type="GeneID" id="25037483"/>
<dbReference type="OrthoDB" id="5332587at2759"/>
<evidence type="ECO:0000313" key="2">
    <source>
        <dbReference type="EMBL" id="EPY53601.1"/>
    </source>
</evidence>
<dbReference type="Proteomes" id="UP000015464">
    <property type="component" value="Unassembled WGS sequence"/>
</dbReference>
<dbReference type="STRING" id="653667.S9XIZ3"/>
<evidence type="ECO:0000313" key="3">
    <source>
        <dbReference type="Proteomes" id="UP000015464"/>
    </source>
</evidence>
<evidence type="ECO:0000256" key="1">
    <source>
        <dbReference type="ARBA" id="ARBA00023002"/>
    </source>
</evidence>
<dbReference type="OMA" id="FRANHTR"/>
<name>S9XIZ3_SCHCR</name>
<reference evidence="2 3" key="1">
    <citation type="journal article" date="2011" name="Science">
        <title>Comparative functional genomics of the fission yeasts.</title>
        <authorList>
            <person name="Rhind N."/>
            <person name="Chen Z."/>
            <person name="Yassour M."/>
            <person name="Thompson D.A."/>
            <person name="Haas B.J."/>
            <person name="Habib N."/>
            <person name="Wapinski I."/>
            <person name="Roy S."/>
            <person name="Lin M.F."/>
            <person name="Heiman D.I."/>
            <person name="Young S.K."/>
            <person name="Furuya K."/>
            <person name="Guo Y."/>
            <person name="Pidoux A."/>
            <person name="Chen H.M."/>
            <person name="Robbertse B."/>
            <person name="Goldberg J.M."/>
            <person name="Aoki K."/>
            <person name="Bayne E.H."/>
            <person name="Berlin A.M."/>
            <person name="Desjardins C.A."/>
            <person name="Dobbs E."/>
            <person name="Dukaj L."/>
            <person name="Fan L."/>
            <person name="FitzGerald M.G."/>
            <person name="French C."/>
            <person name="Gujja S."/>
            <person name="Hansen K."/>
            <person name="Keifenheim D."/>
            <person name="Levin J.Z."/>
            <person name="Mosher R.A."/>
            <person name="Mueller C.A."/>
            <person name="Pfiffner J."/>
            <person name="Priest M."/>
            <person name="Russ C."/>
            <person name="Smialowska A."/>
            <person name="Swoboda P."/>
            <person name="Sykes S.M."/>
            <person name="Vaughn M."/>
            <person name="Vengrova S."/>
            <person name="Yoder R."/>
            <person name="Zeng Q."/>
            <person name="Allshire R."/>
            <person name="Baulcombe D."/>
            <person name="Birren B.W."/>
            <person name="Brown W."/>
            <person name="Ekwall K."/>
            <person name="Kellis M."/>
            <person name="Leatherwood J."/>
            <person name="Levin H."/>
            <person name="Margalit H."/>
            <person name="Martienssen R."/>
            <person name="Nieduszynski C.A."/>
            <person name="Spatafora J.W."/>
            <person name="Friedman N."/>
            <person name="Dalgaard J.Z."/>
            <person name="Baumann P."/>
            <person name="Niki H."/>
            <person name="Regev A."/>
            <person name="Nusbaum C."/>
        </authorList>
    </citation>
    <scope>NUCLEOTIDE SEQUENCE [LARGE SCALE GENOMIC DNA]</scope>
    <source>
        <strain evidence="3">OY26 / ATCC MYA-4695 / CBS 11777 / NBRC 106824 / NRRL Y48691</strain>
    </source>
</reference>
<organism evidence="2 3">
    <name type="scientific">Schizosaccharomyces cryophilus (strain OY26 / ATCC MYA-4695 / CBS 11777 / NBRC 106824 / NRRL Y48691)</name>
    <name type="common">Fission yeast</name>
    <dbReference type="NCBI Taxonomy" id="653667"/>
    <lineage>
        <taxon>Eukaryota</taxon>
        <taxon>Fungi</taxon>
        <taxon>Dikarya</taxon>
        <taxon>Ascomycota</taxon>
        <taxon>Taphrinomycotina</taxon>
        <taxon>Schizosaccharomycetes</taxon>
        <taxon>Schizosaccharomycetales</taxon>
        <taxon>Schizosaccharomycetaceae</taxon>
        <taxon>Schizosaccharomyces</taxon>
    </lineage>
</organism>
<keyword evidence="1" id="KW-0560">Oxidoreductase</keyword>